<protein>
    <submittedName>
        <fullName evidence="4">Por secretion system C-terminal sorting domain-containing protein</fullName>
    </submittedName>
</protein>
<gene>
    <name evidence="4" type="ORF">SAMN05216474_2789</name>
</gene>
<sequence>MKKVYLSALAIALGAGSVMAQSGVPNLSTLRPYEKGANNATAKALGIDVYTDDFSTPANWTIDNDGESGATFGWNIDATNDSWALADIASTSGGSFAEVNNGDPIAGTQILNKVYTMTTSAPLDIMALTAANGGGATDQVNLSFEQYGAKFNDLQEVRVSTDGTNFTSVFDNNGKEILSSTGGSAYANTEKVYVNISDAIAGGATSVWIQFRWTTASANVTNPNNWVTYGWAIDDLAISTLNDYDLSVSASNWGSYSLDDGSGNFIFNEIPYYIIPTAQVGQMAFSANVNNPGGQALTNVALEVDVNGSVTSSTPTTLAAGATDSLSVSLTLPGNGVYTISQSITMTEADDVPSDNALKVIPQNIIVADTHIFARDEYSNYDLGGGTATIDGNEVFGYEAGNYFEIIANMDVMGIDVGIGNEQGNVGDEIYGAIYTPDGQGSFTLVAVTDYTEVPSWSLGKVLTLNFQAPATLQAGGLYFACVGTQSDFEYLTSGFSPRGLSLIYYGGGMMAPVQGGNYYTSATPVVRLNTQGTVGTEEIDALGATLGQNAPNPFSATSEITFELAEAQAVSFEIRDLSGRLVQSADLNTLNAGTHTFTVDASNLSGGVYTYTMTAGGKSVTKKMIVKK</sequence>
<dbReference type="InterPro" id="IPR026444">
    <property type="entry name" value="Secre_tail"/>
</dbReference>
<feature type="signal peptide" evidence="2">
    <location>
        <begin position="1"/>
        <end position="20"/>
    </location>
</feature>
<dbReference type="RefSeq" id="WP_090251890.1">
    <property type="nucleotide sequence ID" value="NZ_FPAS01000005.1"/>
</dbReference>
<dbReference type="Proteomes" id="UP000236454">
    <property type="component" value="Unassembled WGS sequence"/>
</dbReference>
<evidence type="ECO:0000313" key="5">
    <source>
        <dbReference type="Proteomes" id="UP000236454"/>
    </source>
</evidence>
<dbReference type="OrthoDB" id="1466109at2"/>
<evidence type="ECO:0000259" key="3">
    <source>
        <dbReference type="Pfam" id="PF18962"/>
    </source>
</evidence>
<organism evidence="4 5">
    <name type="scientific">Lishizhenia tianjinensis</name>
    <dbReference type="NCBI Taxonomy" id="477690"/>
    <lineage>
        <taxon>Bacteria</taxon>
        <taxon>Pseudomonadati</taxon>
        <taxon>Bacteroidota</taxon>
        <taxon>Flavobacteriia</taxon>
        <taxon>Flavobacteriales</taxon>
        <taxon>Crocinitomicaceae</taxon>
        <taxon>Lishizhenia</taxon>
    </lineage>
</organism>
<evidence type="ECO:0000313" key="4">
    <source>
        <dbReference type="EMBL" id="SFT85982.1"/>
    </source>
</evidence>
<dbReference type="Gene3D" id="2.60.40.10">
    <property type="entry name" value="Immunoglobulins"/>
    <property type="match status" value="1"/>
</dbReference>
<name>A0A1I7BFT3_9FLAO</name>
<dbReference type="AlphaFoldDB" id="A0A1I7BFT3"/>
<dbReference type="Gene3D" id="2.60.40.4070">
    <property type="match status" value="1"/>
</dbReference>
<proteinExistence type="predicted"/>
<accession>A0A1I7BFT3</accession>
<dbReference type="Pfam" id="PF18962">
    <property type="entry name" value="Por_Secre_tail"/>
    <property type="match status" value="1"/>
</dbReference>
<dbReference type="InterPro" id="IPR013783">
    <property type="entry name" value="Ig-like_fold"/>
</dbReference>
<dbReference type="EMBL" id="FPAS01000005">
    <property type="protein sequence ID" value="SFT85982.1"/>
    <property type="molecule type" value="Genomic_DNA"/>
</dbReference>
<dbReference type="STRING" id="477690.SAMN05216474_2789"/>
<feature type="chain" id="PRO_5014809212" evidence="2">
    <location>
        <begin position="21"/>
        <end position="629"/>
    </location>
</feature>
<keyword evidence="5" id="KW-1185">Reference proteome</keyword>
<reference evidence="4 5" key="1">
    <citation type="submission" date="2016-10" db="EMBL/GenBank/DDBJ databases">
        <authorList>
            <person name="de Groot N.N."/>
        </authorList>
    </citation>
    <scope>NUCLEOTIDE SEQUENCE [LARGE SCALE GENOMIC DNA]</scope>
    <source>
        <strain evidence="4 5">CGMCC 1.7005</strain>
    </source>
</reference>
<evidence type="ECO:0000256" key="1">
    <source>
        <dbReference type="ARBA" id="ARBA00022729"/>
    </source>
</evidence>
<feature type="domain" description="Secretion system C-terminal sorting" evidence="3">
    <location>
        <begin position="552"/>
        <end position="627"/>
    </location>
</feature>
<dbReference type="NCBIfam" id="TIGR04183">
    <property type="entry name" value="Por_Secre_tail"/>
    <property type="match status" value="1"/>
</dbReference>
<keyword evidence="1 2" id="KW-0732">Signal</keyword>
<evidence type="ECO:0000256" key="2">
    <source>
        <dbReference type="SAM" id="SignalP"/>
    </source>
</evidence>